<name>A0AAN8BPV5_9TELE</name>
<evidence type="ECO:0000313" key="3">
    <source>
        <dbReference type="Proteomes" id="UP001335648"/>
    </source>
</evidence>
<dbReference type="AlphaFoldDB" id="A0AAN8BPV5"/>
<evidence type="ECO:0000313" key="2">
    <source>
        <dbReference type="EMBL" id="KAK5889520.1"/>
    </source>
</evidence>
<dbReference type="Proteomes" id="UP001335648">
    <property type="component" value="Unassembled WGS sequence"/>
</dbReference>
<gene>
    <name evidence="2" type="ORF">CesoFtcFv8_015517</name>
</gene>
<organism evidence="2 3">
    <name type="scientific">Champsocephalus esox</name>
    <name type="common">pike icefish</name>
    <dbReference type="NCBI Taxonomy" id="159716"/>
    <lineage>
        <taxon>Eukaryota</taxon>
        <taxon>Metazoa</taxon>
        <taxon>Chordata</taxon>
        <taxon>Craniata</taxon>
        <taxon>Vertebrata</taxon>
        <taxon>Euteleostomi</taxon>
        <taxon>Actinopterygii</taxon>
        <taxon>Neopterygii</taxon>
        <taxon>Teleostei</taxon>
        <taxon>Neoteleostei</taxon>
        <taxon>Acanthomorphata</taxon>
        <taxon>Eupercaria</taxon>
        <taxon>Perciformes</taxon>
        <taxon>Notothenioidei</taxon>
        <taxon>Channichthyidae</taxon>
        <taxon>Champsocephalus</taxon>
    </lineage>
</organism>
<evidence type="ECO:0000256" key="1">
    <source>
        <dbReference type="SAM" id="MobiDB-lite"/>
    </source>
</evidence>
<reference evidence="2 3" key="1">
    <citation type="journal article" date="2023" name="Mol. Biol. Evol.">
        <title>Genomics of Secondarily Temperate Adaptation in the Only Non-Antarctic Icefish.</title>
        <authorList>
            <person name="Rivera-Colon A.G."/>
            <person name="Rayamajhi N."/>
            <person name="Minhas B.F."/>
            <person name="Madrigal G."/>
            <person name="Bilyk K.T."/>
            <person name="Yoon V."/>
            <person name="Hune M."/>
            <person name="Gregory S."/>
            <person name="Cheng C.H.C."/>
            <person name="Catchen J.M."/>
        </authorList>
    </citation>
    <scope>NUCLEOTIDE SEQUENCE [LARGE SCALE GENOMIC DNA]</scope>
    <source>
        <strain evidence="2">JC2023a</strain>
    </source>
</reference>
<sequence>MEREEGGGRGGRKRREEGEEDEEEGRVFDQDEGSLQTWGPLASQDGQKAPQKEGWRAESSGGAEEGLQAAVTNKGCSRHGAVSAHRTESMRLGKWIV</sequence>
<protein>
    <submittedName>
        <fullName evidence="2">Uncharacterized protein</fullName>
    </submittedName>
</protein>
<comment type="caution">
    <text evidence="2">The sequence shown here is derived from an EMBL/GenBank/DDBJ whole genome shotgun (WGS) entry which is preliminary data.</text>
</comment>
<proteinExistence type="predicted"/>
<feature type="region of interest" description="Disordered" evidence="1">
    <location>
        <begin position="1"/>
        <end position="97"/>
    </location>
</feature>
<dbReference type="EMBL" id="JAULUE010002057">
    <property type="protein sequence ID" value="KAK5889520.1"/>
    <property type="molecule type" value="Genomic_DNA"/>
</dbReference>
<keyword evidence="3" id="KW-1185">Reference proteome</keyword>
<accession>A0AAN8BPV5</accession>